<name>A0ABU2MUN0_9ACTN</name>
<dbReference type="InterPro" id="IPR029058">
    <property type="entry name" value="AB_hydrolase_fold"/>
</dbReference>
<evidence type="ECO:0000313" key="1">
    <source>
        <dbReference type="EMBL" id="MDT0345013.1"/>
    </source>
</evidence>
<gene>
    <name evidence="1" type="ORF">RM590_20720</name>
</gene>
<dbReference type="GO" id="GO:0016787">
    <property type="term" value="F:hydrolase activity"/>
    <property type="evidence" value="ECO:0007669"/>
    <property type="project" value="UniProtKB-KW"/>
</dbReference>
<accession>A0ABU2MUN0</accession>
<dbReference type="RefSeq" id="WP_311706145.1">
    <property type="nucleotide sequence ID" value="NZ_JAVREL010000012.1"/>
</dbReference>
<proteinExistence type="predicted"/>
<dbReference type="SUPFAM" id="SSF53474">
    <property type="entry name" value="alpha/beta-Hydrolases"/>
    <property type="match status" value="1"/>
</dbReference>
<protein>
    <submittedName>
        <fullName evidence="1">Alpha/beta hydrolase</fullName>
    </submittedName>
</protein>
<keyword evidence="2" id="KW-1185">Reference proteome</keyword>
<organism evidence="1 2">
    <name type="scientific">Streptomyces litchfieldiae</name>
    <dbReference type="NCBI Taxonomy" id="3075543"/>
    <lineage>
        <taxon>Bacteria</taxon>
        <taxon>Bacillati</taxon>
        <taxon>Actinomycetota</taxon>
        <taxon>Actinomycetes</taxon>
        <taxon>Kitasatosporales</taxon>
        <taxon>Streptomycetaceae</taxon>
        <taxon>Streptomyces</taxon>
    </lineage>
</organism>
<dbReference type="EMBL" id="JAVREL010000012">
    <property type="protein sequence ID" value="MDT0345013.1"/>
    <property type="molecule type" value="Genomic_DNA"/>
</dbReference>
<keyword evidence="1" id="KW-0378">Hydrolase</keyword>
<dbReference type="Gene3D" id="3.40.50.1820">
    <property type="entry name" value="alpha/beta hydrolase"/>
    <property type="match status" value="1"/>
</dbReference>
<sequence length="254" mass="25604">MSAGEPETGQDAVELAELAGALAARPAPRPHRTVRYGPGPAQVIDVYGAGAPRVALLHGGFWREAHDRAYLVPFAVALAGLGVPVALLEYRRAGGGGGWPATFDDVAAGLAALPGTGPVVLAGHSAGGQLALWAAVSAPARIARTVGVAAVGGLGRAAELGLGRGAVGDFLGDRLGELLPVTDPLLLPRPAAPVLLVHGAADRQVPPELSDAYAARHGARLERLPGVGHYGMFVPGTGAAGWLLAELKLAVSRA</sequence>
<reference evidence="2" key="1">
    <citation type="submission" date="2023-07" db="EMBL/GenBank/DDBJ databases">
        <title>30 novel species of actinomycetes from the DSMZ collection.</title>
        <authorList>
            <person name="Nouioui I."/>
        </authorList>
    </citation>
    <scope>NUCLEOTIDE SEQUENCE [LARGE SCALE GENOMIC DNA]</scope>
    <source>
        <strain evidence="2">DSM 44938</strain>
    </source>
</reference>
<comment type="caution">
    <text evidence="1">The sequence shown here is derived from an EMBL/GenBank/DDBJ whole genome shotgun (WGS) entry which is preliminary data.</text>
</comment>
<evidence type="ECO:0000313" key="2">
    <source>
        <dbReference type="Proteomes" id="UP001183246"/>
    </source>
</evidence>
<dbReference type="Proteomes" id="UP001183246">
    <property type="component" value="Unassembled WGS sequence"/>
</dbReference>